<evidence type="ECO:0000313" key="4">
    <source>
        <dbReference type="Proteomes" id="UP000215902"/>
    </source>
</evidence>
<keyword evidence="2" id="KW-0812">Transmembrane</keyword>
<comment type="caution">
    <text evidence="3">The sequence shown here is derived from an EMBL/GenBank/DDBJ whole genome shotgun (WGS) entry which is preliminary data.</text>
</comment>
<sequence length="311" mass="34134">MEPIQAGSHFSRSELDMESQQDDPNASKENHPMINRMTDEETEASSFSQPPGSGISRIANRFKRKQQNYSLIIAVVAITLGLVAIVGLVVFGTYGLHLHEDHHAQTASGGSPVLKKLEQTGPGDVTGTTPSTPSRKIQWIHVALNIKDVPVCTQDLIGLKPCRNRSTFITPVAPTLYPLRCVDDAYLSNPSNSTNNCDQLGALRLHPATGIIEVLEEGFYMMIMRVTIRLHESAEVHFGIAINDEHLAFLCTVSSTGASGPRQTAPYTQCSVEGLRRLKVGDKVRLFSPQSRVPLQSLYRSTYIQLARLGD</sequence>
<feature type="region of interest" description="Disordered" evidence="1">
    <location>
        <begin position="105"/>
        <end position="132"/>
    </location>
</feature>
<dbReference type="Gene3D" id="2.60.120.40">
    <property type="match status" value="1"/>
</dbReference>
<dbReference type="AlphaFoldDB" id="A0A267FC21"/>
<protein>
    <submittedName>
        <fullName evidence="3">Uncharacterized protein</fullName>
    </submittedName>
</protein>
<accession>A0A267FC21</accession>
<feature type="region of interest" description="Disordered" evidence="1">
    <location>
        <begin position="1"/>
        <end position="53"/>
    </location>
</feature>
<evidence type="ECO:0000256" key="1">
    <source>
        <dbReference type="SAM" id="MobiDB-lite"/>
    </source>
</evidence>
<dbReference type="EMBL" id="NIVC01001207">
    <property type="protein sequence ID" value="PAA70764.1"/>
    <property type="molecule type" value="Genomic_DNA"/>
</dbReference>
<reference evidence="3 4" key="1">
    <citation type="submission" date="2017-06" db="EMBL/GenBank/DDBJ databases">
        <title>A platform for efficient transgenesis in Macrostomum lignano, a flatworm model organism for stem cell research.</title>
        <authorList>
            <person name="Berezikov E."/>
        </authorList>
    </citation>
    <scope>NUCLEOTIDE SEQUENCE [LARGE SCALE GENOMIC DNA]</scope>
    <source>
        <strain evidence="3">DV1</strain>
        <tissue evidence="3">Whole organism</tissue>
    </source>
</reference>
<dbReference type="OrthoDB" id="5947373at2759"/>
<keyword evidence="4" id="KW-1185">Reference proteome</keyword>
<dbReference type="InterPro" id="IPR008983">
    <property type="entry name" value="Tumour_necrosis_fac-like_dom"/>
</dbReference>
<organism evidence="3 4">
    <name type="scientific">Macrostomum lignano</name>
    <dbReference type="NCBI Taxonomy" id="282301"/>
    <lineage>
        <taxon>Eukaryota</taxon>
        <taxon>Metazoa</taxon>
        <taxon>Spiralia</taxon>
        <taxon>Lophotrochozoa</taxon>
        <taxon>Platyhelminthes</taxon>
        <taxon>Rhabditophora</taxon>
        <taxon>Macrostomorpha</taxon>
        <taxon>Macrostomida</taxon>
        <taxon>Macrostomidae</taxon>
        <taxon>Macrostomum</taxon>
    </lineage>
</organism>
<gene>
    <name evidence="3" type="ORF">BOX15_Mlig028277g1</name>
</gene>
<feature type="transmembrane region" description="Helical" evidence="2">
    <location>
        <begin position="71"/>
        <end position="96"/>
    </location>
</feature>
<name>A0A267FC21_9PLAT</name>
<dbReference type="Proteomes" id="UP000215902">
    <property type="component" value="Unassembled WGS sequence"/>
</dbReference>
<evidence type="ECO:0000313" key="3">
    <source>
        <dbReference type="EMBL" id="PAA70764.1"/>
    </source>
</evidence>
<evidence type="ECO:0000256" key="2">
    <source>
        <dbReference type="SAM" id="Phobius"/>
    </source>
</evidence>
<keyword evidence="2" id="KW-1133">Transmembrane helix</keyword>
<keyword evidence="2" id="KW-0472">Membrane</keyword>
<proteinExistence type="predicted"/>